<dbReference type="AlphaFoldDB" id="A0ABD0XUP2"/>
<feature type="region of interest" description="Disordered" evidence="1">
    <location>
        <begin position="58"/>
        <end position="82"/>
    </location>
</feature>
<evidence type="ECO:0000313" key="2">
    <source>
        <dbReference type="EMBL" id="KAL1006800.1"/>
    </source>
</evidence>
<sequence length="82" mass="9819">MPVTQEEEKWLGHDALVRIRPLVRKSTHSDVVTFYMRDVTPPSHHQMETEVRQTMMQRAQREETEEKRWRNGGLMGEDRVEN</sequence>
<keyword evidence="3" id="KW-1185">Reference proteome</keyword>
<protein>
    <submittedName>
        <fullName evidence="2">Uncharacterized protein</fullName>
    </submittedName>
</protein>
<organism evidence="2 3">
    <name type="scientific">Umbra pygmaea</name>
    <name type="common">Eastern mudminnow</name>
    <dbReference type="NCBI Taxonomy" id="75934"/>
    <lineage>
        <taxon>Eukaryota</taxon>
        <taxon>Metazoa</taxon>
        <taxon>Chordata</taxon>
        <taxon>Craniata</taxon>
        <taxon>Vertebrata</taxon>
        <taxon>Euteleostomi</taxon>
        <taxon>Actinopterygii</taxon>
        <taxon>Neopterygii</taxon>
        <taxon>Teleostei</taxon>
        <taxon>Protacanthopterygii</taxon>
        <taxon>Esociformes</taxon>
        <taxon>Umbridae</taxon>
        <taxon>Umbra</taxon>
    </lineage>
</organism>
<proteinExistence type="predicted"/>
<gene>
    <name evidence="2" type="ORF">UPYG_G00077290</name>
</gene>
<dbReference type="EMBL" id="JAGEUA010000002">
    <property type="protein sequence ID" value="KAL1006800.1"/>
    <property type="molecule type" value="Genomic_DNA"/>
</dbReference>
<comment type="caution">
    <text evidence="2">The sequence shown here is derived from an EMBL/GenBank/DDBJ whole genome shotgun (WGS) entry which is preliminary data.</text>
</comment>
<feature type="compositionally biased region" description="Basic and acidic residues" evidence="1">
    <location>
        <begin position="59"/>
        <end position="69"/>
    </location>
</feature>
<evidence type="ECO:0000256" key="1">
    <source>
        <dbReference type="SAM" id="MobiDB-lite"/>
    </source>
</evidence>
<accession>A0ABD0XUP2</accession>
<name>A0ABD0XUP2_UMBPY</name>
<reference evidence="2 3" key="1">
    <citation type="submission" date="2024-06" db="EMBL/GenBank/DDBJ databases">
        <authorList>
            <person name="Pan Q."/>
            <person name="Wen M."/>
            <person name="Jouanno E."/>
            <person name="Zahm M."/>
            <person name="Klopp C."/>
            <person name="Cabau C."/>
            <person name="Louis A."/>
            <person name="Berthelot C."/>
            <person name="Parey E."/>
            <person name="Roest Crollius H."/>
            <person name="Montfort J."/>
            <person name="Robinson-Rechavi M."/>
            <person name="Bouchez O."/>
            <person name="Lampietro C."/>
            <person name="Lopez Roques C."/>
            <person name="Donnadieu C."/>
            <person name="Postlethwait J."/>
            <person name="Bobe J."/>
            <person name="Verreycken H."/>
            <person name="Guiguen Y."/>
        </authorList>
    </citation>
    <scope>NUCLEOTIDE SEQUENCE [LARGE SCALE GENOMIC DNA]</scope>
    <source>
        <strain evidence="2">Up_M1</strain>
        <tissue evidence="2">Testis</tissue>
    </source>
</reference>
<evidence type="ECO:0000313" key="3">
    <source>
        <dbReference type="Proteomes" id="UP001557470"/>
    </source>
</evidence>
<dbReference type="Proteomes" id="UP001557470">
    <property type="component" value="Unassembled WGS sequence"/>
</dbReference>